<organism evidence="1 2">
    <name type="scientific">Bifidobacterium callimiconis</name>
    <dbReference type="NCBI Taxonomy" id="2306973"/>
    <lineage>
        <taxon>Bacteria</taxon>
        <taxon>Bacillati</taxon>
        <taxon>Actinomycetota</taxon>
        <taxon>Actinomycetes</taxon>
        <taxon>Bifidobacteriales</taxon>
        <taxon>Bifidobacteriaceae</taxon>
        <taxon>Bifidobacterium</taxon>
    </lineage>
</organism>
<reference evidence="1 2" key="1">
    <citation type="submission" date="2018-09" db="EMBL/GenBank/DDBJ databases">
        <title>Characterization of the phylogenetic diversity of five novel species belonging to the genus Bifidobacterium.</title>
        <authorList>
            <person name="Lugli G.A."/>
            <person name="Duranti S."/>
            <person name="Milani C."/>
        </authorList>
    </citation>
    <scope>NUCLEOTIDE SEQUENCE [LARGE SCALE GENOMIC DNA]</scope>
    <source>
        <strain evidence="1 2">2028B</strain>
    </source>
</reference>
<sequence>MSFATLLKTRPVGDAFAAGVEYGRTNGAYADESQIDERDRRDDYVDSGSGLPVVWHVIVGIPFTDGPFRRTRLSLDEASRSLSERVERATVVERVLRTLRSISAADDWQITISWKGVRAERDGESYERLERELLDAGFDEGDFEIRVEYARSWGML</sequence>
<protein>
    <submittedName>
        <fullName evidence="1">Uncharacterized protein</fullName>
    </submittedName>
</protein>
<dbReference type="Proteomes" id="UP000288607">
    <property type="component" value="Unassembled WGS sequence"/>
</dbReference>
<keyword evidence="2" id="KW-1185">Reference proteome</keyword>
<dbReference type="RefSeq" id="WP_126030721.1">
    <property type="nucleotide sequence ID" value="NZ_QXGJ01000011.1"/>
</dbReference>
<dbReference type="AlphaFoldDB" id="A0A430FB71"/>
<name>A0A430FB71_9BIFI</name>
<proteinExistence type="predicted"/>
<dbReference type="EMBL" id="QXGJ01000011">
    <property type="protein sequence ID" value="RSX50079.1"/>
    <property type="molecule type" value="Genomic_DNA"/>
</dbReference>
<comment type="caution">
    <text evidence="1">The sequence shown here is derived from an EMBL/GenBank/DDBJ whole genome shotgun (WGS) entry which is preliminary data.</text>
</comment>
<evidence type="ECO:0000313" key="1">
    <source>
        <dbReference type="EMBL" id="RSX50079.1"/>
    </source>
</evidence>
<accession>A0A430FB71</accession>
<gene>
    <name evidence="1" type="ORF">D2E23_1930</name>
</gene>
<evidence type="ECO:0000313" key="2">
    <source>
        <dbReference type="Proteomes" id="UP000288607"/>
    </source>
</evidence>
<dbReference type="OrthoDB" id="3233516at2"/>